<reference evidence="1" key="2">
    <citation type="submission" date="2025-08" db="UniProtKB">
        <authorList>
            <consortium name="Ensembl"/>
        </authorList>
    </citation>
    <scope>IDENTIFICATION</scope>
</reference>
<name>A0A3B4EIN1_PYGNA</name>
<dbReference type="Pfam" id="PF15137">
    <property type="entry name" value="ECPIP"/>
    <property type="match status" value="1"/>
</dbReference>
<keyword evidence="2" id="KW-1185">Reference proteome</keyword>
<sequence>QQAEGPGTLQYKRLTVWYTSPLNVARLLNNSEVRHLVLVKCDPTEEELPPLDHFVVRRLERLSVSYPFLRPGQIHDVVLGREVGAPYHEEARIAVIHTAVLAGKAELKAYTVKTEVDSKGMMSFPNVFMSHEGLPEMTRMFVT</sequence>
<dbReference type="Ensembl" id="ENSPNAT00000027562.2">
    <property type="protein sequence ID" value="ENSPNAP00000035066.2"/>
    <property type="gene ID" value="ENSPNAG00000024752.2"/>
</dbReference>
<proteinExistence type="predicted"/>
<accession>A0A3B4EIN1</accession>
<reference evidence="1" key="3">
    <citation type="submission" date="2025-09" db="UniProtKB">
        <authorList>
            <consortium name="Ensembl"/>
        </authorList>
    </citation>
    <scope>IDENTIFICATION</scope>
</reference>
<protein>
    <submittedName>
        <fullName evidence="1">Si:ch73-52p7.1</fullName>
    </submittedName>
</protein>
<dbReference type="InterPro" id="IPR029250">
    <property type="entry name" value="ECPIP"/>
</dbReference>
<reference evidence="1 2" key="1">
    <citation type="submission" date="2020-10" db="EMBL/GenBank/DDBJ databases">
        <title>Pygocentrus nattereri (red-bellied piranha) genome, fPygNat1, primary haplotype.</title>
        <authorList>
            <person name="Myers G."/>
            <person name="Meyer A."/>
            <person name="Karagic N."/>
            <person name="Pippel M."/>
            <person name="Winkler S."/>
            <person name="Tracey A."/>
            <person name="Wood J."/>
            <person name="Formenti G."/>
            <person name="Howe K."/>
            <person name="Fedrigo O."/>
            <person name="Jarvis E.D."/>
        </authorList>
    </citation>
    <scope>NUCLEOTIDE SEQUENCE [LARGE SCALE GENOMIC DNA]</scope>
</reference>
<dbReference type="AlphaFoldDB" id="A0A3B4EIN1"/>
<evidence type="ECO:0000313" key="2">
    <source>
        <dbReference type="Proteomes" id="UP001501920"/>
    </source>
</evidence>
<evidence type="ECO:0000313" key="1">
    <source>
        <dbReference type="Ensembl" id="ENSPNAP00000035066.2"/>
    </source>
</evidence>
<organism evidence="1 2">
    <name type="scientific">Pygocentrus nattereri</name>
    <name type="common">Red-bellied piranha</name>
    <dbReference type="NCBI Taxonomy" id="42514"/>
    <lineage>
        <taxon>Eukaryota</taxon>
        <taxon>Metazoa</taxon>
        <taxon>Chordata</taxon>
        <taxon>Craniata</taxon>
        <taxon>Vertebrata</taxon>
        <taxon>Euteleostomi</taxon>
        <taxon>Actinopterygii</taxon>
        <taxon>Neopterygii</taxon>
        <taxon>Teleostei</taxon>
        <taxon>Ostariophysi</taxon>
        <taxon>Characiformes</taxon>
        <taxon>Characoidei</taxon>
        <taxon>Pygocentrus</taxon>
    </lineage>
</organism>
<dbReference type="GeneTree" id="ENSGT01030000235197"/>
<dbReference type="Proteomes" id="UP001501920">
    <property type="component" value="Chromosome 5"/>
</dbReference>